<evidence type="ECO:0000313" key="3">
    <source>
        <dbReference type="Proteomes" id="UP000184028"/>
    </source>
</evidence>
<gene>
    <name evidence="2" type="ORF">SAMN05444484_102556</name>
</gene>
<reference evidence="3" key="1">
    <citation type="submission" date="2016-11" db="EMBL/GenBank/DDBJ databases">
        <authorList>
            <person name="Varghese N."/>
            <person name="Submissions S."/>
        </authorList>
    </citation>
    <scope>NUCLEOTIDE SEQUENCE [LARGE SCALE GENOMIC DNA]</scope>
    <source>
        <strain evidence="3">DSM 24724</strain>
    </source>
</reference>
<dbReference type="AlphaFoldDB" id="A0A1M7DFL1"/>
<evidence type="ECO:0000259" key="1">
    <source>
        <dbReference type="PROSITE" id="PS50093"/>
    </source>
</evidence>
<sequence>MRNTAKFLVLTIVFFISNSCNEQLEIITDCLGQSAKAEIKYSLDPVNAKKINFSLKYKYEGTGNLISITWIFGDGTTETTTDIKVTHTYETVENYEVKADMKFRINSSTDCNTTPKKVVTVN</sequence>
<dbReference type="PROSITE" id="PS50093">
    <property type="entry name" value="PKD"/>
    <property type="match status" value="1"/>
</dbReference>
<keyword evidence="3" id="KW-1185">Reference proteome</keyword>
<dbReference type="OrthoDB" id="1375487at2"/>
<dbReference type="InterPro" id="IPR013783">
    <property type="entry name" value="Ig-like_fold"/>
</dbReference>
<name>A0A1M7DFL1_9FLAO</name>
<dbReference type="InterPro" id="IPR035986">
    <property type="entry name" value="PKD_dom_sf"/>
</dbReference>
<dbReference type="InterPro" id="IPR000601">
    <property type="entry name" value="PKD_dom"/>
</dbReference>
<dbReference type="STRING" id="946677.SAMN05444484_102556"/>
<dbReference type="Gene3D" id="2.60.40.10">
    <property type="entry name" value="Immunoglobulins"/>
    <property type="match status" value="1"/>
</dbReference>
<dbReference type="Pfam" id="PF18911">
    <property type="entry name" value="PKD_4"/>
    <property type="match status" value="1"/>
</dbReference>
<evidence type="ECO:0000313" key="2">
    <source>
        <dbReference type="EMBL" id="SHL78198.1"/>
    </source>
</evidence>
<proteinExistence type="predicted"/>
<protein>
    <submittedName>
        <fullName evidence="2">PKD domain-containing protein</fullName>
    </submittedName>
</protein>
<dbReference type="SUPFAM" id="SSF49299">
    <property type="entry name" value="PKD domain"/>
    <property type="match status" value="1"/>
</dbReference>
<dbReference type="CDD" id="cd00146">
    <property type="entry name" value="PKD"/>
    <property type="match status" value="1"/>
</dbReference>
<feature type="domain" description="PKD" evidence="1">
    <location>
        <begin position="54"/>
        <end position="98"/>
    </location>
</feature>
<organism evidence="2 3">
    <name type="scientific">Flavobacterium chilense</name>
    <dbReference type="NCBI Taxonomy" id="946677"/>
    <lineage>
        <taxon>Bacteria</taxon>
        <taxon>Pseudomonadati</taxon>
        <taxon>Bacteroidota</taxon>
        <taxon>Flavobacteriia</taxon>
        <taxon>Flavobacteriales</taxon>
        <taxon>Flavobacteriaceae</taxon>
        <taxon>Flavobacterium</taxon>
    </lineage>
</organism>
<accession>A0A1M7DFL1</accession>
<dbReference type="RefSeq" id="WP_068842005.1">
    <property type="nucleotide sequence ID" value="NZ_FRBT01000002.1"/>
</dbReference>
<dbReference type="Proteomes" id="UP000184028">
    <property type="component" value="Unassembled WGS sequence"/>
</dbReference>
<dbReference type="EMBL" id="FRBT01000002">
    <property type="protein sequence ID" value="SHL78198.1"/>
    <property type="molecule type" value="Genomic_DNA"/>
</dbReference>